<keyword evidence="1" id="KW-0378">Hydrolase</keyword>
<evidence type="ECO:0000256" key="1">
    <source>
        <dbReference type="ARBA" id="ARBA00022801"/>
    </source>
</evidence>
<comment type="caution">
    <text evidence="3">The sequence shown here is derived from an EMBL/GenBank/DDBJ whole genome shotgun (WGS) entry which is preliminary data.</text>
</comment>
<evidence type="ECO:0000313" key="4">
    <source>
        <dbReference type="Proteomes" id="UP001501588"/>
    </source>
</evidence>
<dbReference type="PANTHER" id="PTHR11014:SF63">
    <property type="entry name" value="METALLOPEPTIDASE, PUTATIVE (AFU_ORTHOLOGUE AFUA_6G09600)-RELATED"/>
    <property type="match status" value="1"/>
</dbReference>
<dbReference type="PIRSF" id="PIRSF005962">
    <property type="entry name" value="Pept_M20D_amidohydro"/>
    <property type="match status" value="1"/>
</dbReference>
<dbReference type="InterPro" id="IPR002933">
    <property type="entry name" value="Peptidase_M20"/>
</dbReference>
<dbReference type="InterPro" id="IPR006311">
    <property type="entry name" value="TAT_signal"/>
</dbReference>
<reference evidence="3 4" key="1">
    <citation type="journal article" date="2019" name="Int. J. Syst. Evol. Microbiol.">
        <title>The Global Catalogue of Microorganisms (GCM) 10K type strain sequencing project: providing services to taxonomists for standard genome sequencing and annotation.</title>
        <authorList>
            <consortium name="The Broad Institute Genomics Platform"/>
            <consortium name="The Broad Institute Genome Sequencing Center for Infectious Disease"/>
            <person name="Wu L."/>
            <person name="Ma J."/>
        </authorList>
    </citation>
    <scope>NUCLEOTIDE SEQUENCE [LARGE SCALE GENOMIC DNA]</scope>
    <source>
        <strain evidence="3 4">JCM 9933</strain>
    </source>
</reference>
<sequence length="472" mass="49852">MPFPSFRTPRRLSADPVAPAALPRRGLLAGACACCAAGLLPAAGALGQAPANVPAAPARALHAKLDEAARAVEARMIEWRRDIHQHPELGNQEVRTAGIVAAHLKRLGYEVHEGVAVTGVVATLRGGAGDGPVVALRADMDALPVTEEVDLPFASKARTQWAGEEVGVMHACGHDCHVAILMAAAEVLAAHRAELRGAVKLLFQPAEEGLPGGEIGGARRMLDEGAFEDPKPDAVFGLHVTNNWNAGTIGYRAGPTMASSDGFHITVQGRQTHGARPWDGVDPIVIGAQIVSALQTIQSRQVDAGDASVLTVGVFRGGNRGNIIPDRATMEGTLRTFDEKRREFMMRRVKEVAEGVAKAMDGSAEVVWGQSGYATTVNDPALTERMAPSLARVTGTDRLRLTPRATGAEDFSFLAQRAPGLFFFVGVTPQGVDPRTTPTNHSPRFRVDESGLLPGLRAMLHLAADYTGSGTA</sequence>
<dbReference type="InterPro" id="IPR011650">
    <property type="entry name" value="Peptidase_M20_dimer"/>
</dbReference>
<name>A0ABN1FP16_9PROT</name>
<dbReference type="RefSeq" id="WP_343896810.1">
    <property type="nucleotide sequence ID" value="NZ_BAAAFZ010000060.1"/>
</dbReference>
<dbReference type="Proteomes" id="UP001501588">
    <property type="component" value="Unassembled WGS sequence"/>
</dbReference>
<dbReference type="Pfam" id="PF07687">
    <property type="entry name" value="M20_dimer"/>
    <property type="match status" value="1"/>
</dbReference>
<protein>
    <submittedName>
        <fullName evidence="3">M20 family metallopeptidase</fullName>
    </submittedName>
</protein>
<dbReference type="Gene3D" id="3.40.630.10">
    <property type="entry name" value="Zn peptidases"/>
    <property type="match status" value="1"/>
</dbReference>
<dbReference type="PANTHER" id="PTHR11014">
    <property type="entry name" value="PEPTIDASE M20 FAMILY MEMBER"/>
    <property type="match status" value="1"/>
</dbReference>
<dbReference type="EMBL" id="BAAAFZ010000060">
    <property type="protein sequence ID" value="GAA0594842.1"/>
    <property type="molecule type" value="Genomic_DNA"/>
</dbReference>
<dbReference type="InterPro" id="IPR036264">
    <property type="entry name" value="Bact_exopeptidase_dim_dom"/>
</dbReference>
<dbReference type="SUPFAM" id="SSF55031">
    <property type="entry name" value="Bacterial exopeptidase dimerisation domain"/>
    <property type="match status" value="1"/>
</dbReference>
<dbReference type="PROSITE" id="PS51318">
    <property type="entry name" value="TAT"/>
    <property type="match status" value="1"/>
</dbReference>
<evidence type="ECO:0000313" key="3">
    <source>
        <dbReference type="EMBL" id="GAA0594842.1"/>
    </source>
</evidence>
<organism evidence="3 4">
    <name type="scientific">Craurococcus roseus</name>
    <dbReference type="NCBI Taxonomy" id="77585"/>
    <lineage>
        <taxon>Bacteria</taxon>
        <taxon>Pseudomonadati</taxon>
        <taxon>Pseudomonadota</taxon>
        <taxon>Alphaproteobacteria</taxon>
        <taxon>Acetobacterales</taxon>
        <taxon>Acetobacteraceae</taxon>
        <taxon>Craurococcus</taxon>
    </lineage>
</organism>
<feature type="domain" description="Peptidase M20 dimerisation" evidence="2">
    <location>
        <begin position="261"/>
        <end position="358"/>
    </location>
</feature>
<keyword evidence="4" id="KW-1185">Reference proteome</keyword>
<dbReference type="SUPFAM" id="SSF53187">
    <property type="entry name" value="Zn-dependent exopeptidases"/>
    <property type="match status" value="1"/>
</dbReference>
<dbReference type="Gene3D" id="3.30.70.360">
    <property type="match status" value="1"/>
</dbReference>
<proteinExistence type="predicted"/>
<accession>A0ABN1FP16</accession>
<gene>
    <name evidence="3" type="ORF">GCM10009416_36390</name>
</gene>
<dbReference type="NCBIfam" id="TIGR01891">
    <property type="entry name" value="amidohydrolases"/>
    <property type="match status" value="1"/>
</dbReference>
<dbReference type="InterPro" id="IPR017439">
    <property type="entry name" value="Amidohydrolase"/>
</dbReference>
<dbReference type="Pfam" id="PF01546">
    <property type="entry name" value="Peptidase_M20"/>
    <property type="match status" value="1"/>
</dbReference>
<evidence type="ECO:0000259" key="2">
    <source>
        <dbReference type="Pfam" id="PF07687"/>
    </source>
</evidence>